<evidence type="ECO:0000256" key="1">
    <source>
        <dbReference type="SAM" id="MobiDB-lite"/>
    </source>
</evidence>
<comment type="caution">
    <text evidence="2">The sequence shown here is derived from an EMBL/GenBank/DDBJ whole genome shotgun (WGS) entry which is preliminary data.</text>
</comment>
<keyword evidence="3" id="KW-1185">Reference proteome</keyword>
<protein>
    <recommendedName>
        <fullName evidence="4">VCBS repeat-containing protein</fullName>
    </recommendedName>
</protein>
<dbReference type="STRING" id="1390249.BHU72_12805"/>
<name>A0A1E5L8U9_9FIRM</name>
<sequence length="360" mass="39839">MLIESSSITMRSEHRKQERYERNEKLEMWVGTAPSAQGNSATINSNGNQRSDLLIISQEAREAQAQEVITISNQEENDPFEITSYQKQKMLLLQTLLQALTGKKIKFYGIDEEANRNQEVGQHKAIRLGNNVANQAPKGWGIAYDLSESYYESERMNFSSQGTIKTTDGKEINFSIDVSISRSFAQHNSISFRAGDAVVVDPLVINYKGTSAGLSEKKFSFDLTMDGMPEQISMLKPGSGFLALDLNGDGKINDGSELFGPKTGNGFSELANYDEDGNGWIDANDSIYEKLQIWTKDDQGIDRLFAIGELGVSAIYLGNIHTPFDFKDSNQQLQGQLSRTGIFVNKNGTVGTVQQVDLAT</sequence>
<dbReference type="EMBL" id="MJAT01000003">
    <property type="protein sequence ID" value="OEH86488.1"/>
    <property type="molecule type" value="Genomic_DNA"/>
</dbReference>
<dbReference type="RefSeq" id="WP_069701083.1">
    <property type="nucleotide sequence ID" value="NZ_MJAT01000003.1"/>
</dbReference>
<gene>
    <name evidence="2" type="ORF">BHU72_12805</name>
</gene>
<evidence type="ECO:0000313" key="3">
    <source>
        <dbReference type="Proteomes" id="UP000095255"/>
    </source>
</evidence>
<dbReference type="AlphaFoldDB" id="A0A1E5L8U9"/>
<dbReference type="PANTHER" id="PTHR39431">
    <property type="entry name" value="FRPA/C-RELATED PROTEIN"/>
    <property type="match status" value="1"/>
</dbReference>
<dbReference type="Proteomes" id="UP000095255">
    <property type="component" value="Unassembled WGS sequence"/>
</dbReference>
<accession>A0A1E5L8U9</accession>
<feature type="compositionally biased region" description="Polar residues" evidence="1">
    <location>
        <begin position="1"/>
        <end position="10"/>
    </location>
</feature>
<feature type="compositionally biased region" description="Basic and acidic residues" evidence="1">
    <location>
        <begin position="11"/>
        <end position="20"/>
    </location>
</feature>
<organism evidence="2 3">
    <name type="scientific">Desulfuribacillus stibiiarsenatis</name>
    <dbReference type="NCBI Taxonomy" id="1390249"/>
    <lineage>
        <taxon>Bacteria</taxon>
        <taxon>Bacillati</taxon>
        <taxon>Bacillota</taxon>
        <taxon>Desulfuribacillia</taxon>
        <taxon>Desulfuribacillales</taxon>
        <taxon>Desulfuribacillaceae</taxon>
        <taxon>Desulfuribacillus</taxon>
    </lineage>
</organism>
<dbReference type="OrthoDB" id="1676884at2"/>
<evidence type="ECO:0008006" key="4">
    <source>
        <dbReference type="Google" id="ProtNLM"/>
    </source>
</evidence>
<evidence type="ECO:0000313" key="2">
    <source>
        <dbReference type="EMBL" id="OEH86488.1"/>
    </source>
</evidence>
<dbReference type="PANTHER" id="PTHR39431:SF1">
    <property type="entry name" value="FRPA_C-RELATED PROTEIN"/>
    <property type="match status" value="1"/>
</dbReference>
<feature type="region of interest" description="Disordered" evidence="1">
    <location>
        <begin position="1"/>
        <end position="20"/>
    </location>
</feature>
<reference evidence="2 3" key="1">
    <citation type="submission" date="2016-09" db="EMBL/GenBank/DDBJ databases">
        <title>Desulfuribacillus arsenicus sp. nov., an obligately anaerobic, dissimilatory arsenic- and antimonate-reducing bacterium isolated from anoxic sediments.</title>
        <authorList>
            <person name="Abin C.A."/>
            <person name="Hollibaugh J.T."/>
        </authorList>
    </citation>
    <scope>NUCLEOTIDE SEQUENCE [LARGE SCALE GENOMIC DNA]</scope>
    <source>
        <strain evidence="2 3">MLFW-2</strain>
    </source>
</reference>
<proteinExistence type="predicted"/>